<dbReference type="AlphaFoldDB" id="A0A1Y4SWC9"/>
<keyword evidence="3" id="KW-1185">Reference proteome</keyword>
<dbReference type="Pfam" id="PF12571">
    <property type="entry name" value="Phage_tail_fib"/>
    <property type="match status" value="1"/>
</dbReference>
<proteinExistence type="predicted"/>
<gene>
    <name evidence="2" type="ORF">B5E75_11010</name>
</gene>
<name>A0A1Y4SWC9_9FIRM</name>
<evidence type="ECO:0000313" key="3">
    <source>
        <dbReference type="Proteomes" id="UP000195305"/>
    </source>
</evidence>
<organism evidence="2 3">
    <name type="scientific">Massilimicrobiota timonensis</name>
    <dbReference type="NCBI Taxonomy" id="1776392"/>
    <lineage>
        <taxon>Bacteria</taxon>
        <taxon>Bacillati</taxon>
        <taxon>Bacillota</taxon>
        <taxon>Erysipelotrichia</taxon>
        <taxon>Erysipelotrichales</taxon>
        <taxon>Erysipelotrichaceae</taxon>
        <taxon>Massilimicrobiota</taxon>
    </lineage>
</organism>
<dbReference type="Proteomes" id="UP000195305">
    <property type="component" value="Unassembled WGS sequence"/>
</dbReference>
<comment type="caution">
    <text evidence="2">The sequence shown here is derived from an EMBL/GenBank/DDBJ whole genome shotgun (WGS) entry which is preliminary data.</text>
</comment>
<accession>A0A1Y4SWC9</accession>
<protein>
    <recommendedName>
        <fullName evidence="1">Phage tail fibre protein N-terminal domain-containing protein</fullName>
    </recommendedName>
</protein>
<evidence type="ECO:0000313" key="2">
    <source>
        <dbReference type="EMBL" id="OUQ33261.1"/>
    </source>
</evidence>
<feature type="domain" description="Phage tail fibre protein N-terminal" evidence="1">
    <location>
        <begin position="6"/>
        <end position="148"/>
    </location>
</feature>
<dbReference type="EMBL" id="NFLJ01000034">
    <property type="protein sequence ID" value="OUQ33261.1"/>
    <property type="molecule type" value="Genomic_DNA"/>
</dbReference>
<sequence length="597" mass="65334">MSQFNSIVITKKGQALMAKMLAGTGNVKFTKIATSTTEYQDSQLENLTSLSNIKQNQSISKITRQNDVAVKIEAAIDNKNLETGYYIKTVGIYAQDPNDGEILYAVMTANVAGWLPPYNGLGISSCMFNLTVTVGNSSNVSLTVSTGAVATVNDIQNLQNQITTLQSYIGFSDEDIYGVEVDFTNKVFTRLAGAENLVAGEDFDDIAPWNRRRCNVTDDGKVVAYYGDSGYTETGKLTSAITIESGKYAGTYAVGTKVQVMVEQPKFYYKVVPLKLEPITTGYGFHMRKARYYISSTPKEGFKLHPAFEVNGRELENIYLSAYEGSLYDDSANAYILNDEQVADFSNDLLSSIANAKPASGLTQNLNRTNIRSLAHNRGDGWEISYASTVSATQLLFLIEYASFNMQSKLGNGVTTKTDDGSTSMTEITGATTNLGNGSGSVTNSNEFNVVTYRGEENFFGNIWTWIDGMNVDRNSTSEPQVHDIYIANYNFADGSKNSSYEKVNFQACLTEGYTSAFGYDENFDWLFVPTEALGNSSVPVGDYYYRNASYNGMLAALLGGGWHYGVTAGGFYLDLRNTASGRTRALGGRLVYVPQN</sequence>
<reference evidence="2 3" key="1">
    <citation type="journal article" date="2018" name="BMC Genomics">
        <title>Whole genome sequencing and function prediction of 133 gut anaerobes isolated from chicken caecum in pure cultures.</title>
        <authorList>
            <person name="Medvecky M."/>
            <person name="Cejkova D."/>
            <person name="Polansky O."/>
            <person name="Karasova D."/>
            <person name="Kubasova T."/>
            <person name="Cizek A."/>
            <person name="Rychlik I."/>
        </authorList>
    </citation>
    <scope>NUCLEOTIDE SEQUENCE [LARGE SCALE GENOMIC DNA]</scope>
    <source>
        <strain evidence="2 3">An13</strain>
    </source>
</reference>
<dbReference type="RefSeq" id="WP_087359194.1">
    <property type="nucleotide sequence ID" value="NZ_NFLJ01000034.1"/>
</dbReference>
<dbReference type="InterPro" id="IPR022225">
    <property type="entry name" value="Phage_tail_fibre_N"/>
</dbReference>
<evidence type="ECO:0000259" key="1">
    <source>
        <dbReference type="Pfam" id="PF12571"/>
    </source>
</evidence>
<dbReference type="OrthoDB" id="2300096at2"/>